<evidence type="ECO:0000256" key="3">
    <source>
        <dbReference type="ARBA" id="ARBA00022679"/>
    </source>
</evidence>
<dbReference type="EMBL" id="BAQP01000032">
    <property type="protein sequence ID" value="GBQ21132.1"/>
    <property type="molecule type" value="Genomic_DNA"/>
</dbReference>
<keyword evidence="3" id="KW-0808">Transferase</keyword>
<dbReference type="InterPro" id="IPR004839">
    <property type="entry name" value="Aminotransferase_I/II_large"/>
</dbReference>
<keyword evidence="2" id="KW-0032">Aminotransferase</keyword>
<dbReference type="Proteomes" id="UP001060895">
    <property type="component" value="Unassembled WGS sequence"/>
</dbReference>
<dbReference type="InterPro" id="IPR015424">
    <property type="entry name" value="PyrdxlP-dep_Trfase"/>
</dbReference>
<organism evidence="6 7">
    <name type="scientific">Gluconacetobacter sacchari DSM 12717</name>
    <dbReference type="NCBI Taxonomy" id="1307940"/>
    <lineage>
        <taxon>Bacteria</taxon>
        <taxon>Pseudomonadati</taxon>
        <taxon>Pseudomonadota</taxon>
        <taxon>Alphaproteobacteria</taxon>
        <taxon>Acetobacterales</taxon>
        <taxon>Acetobacteraceae</taxon>
        <taxon>Gluconacetobacter</taxon>
    </lineage>
</organism>
<evidence type="ECO:0000256" key="1">
    <source>
        <dbReference type="ARBA" id="ARBA00001933"/>
    </source>
</evidence>
<name>A0ABQ0P3Q4_9PROT</name>
<dbReference type="SUPFAM" id="SSF53383">
    <property type="entry name" value="PLP-dependent transferases"/>
    <property type="match status" value="1"/>
</dbReference>
<dbReference type="InterPro" id="IPR050859">
    <property type="entry name" value="Class-I_PLP-dep_aminotransf"/>
</dbReference>
<evidence type="ECO:0000256" key="4">
    <source>
        <dbReference type="ARBA" id="ARBA00022898"/>
    </source>
</evidence>
<feature type="domain" description="Aminotransferase class I/classII large" evidence="5">
    <location>
        <begin position="4"/>
        <end position="124"/>
    </location>
</feature>
<dbReference type="InterPro" id="IPR015422">
    <property type="entry name" value="PyrdxlP-dep_Trfase_small"/>
</dbReference>
<accession>A0ABQ0P3Q4</accession>
<evidence type="ECO:0000313" key="7">
    <source>
        <dbReference type="Proteomes" id="UP001060895"/>
    </source>
</evidence>
<proteinExistence type="predicted"/>
<keyword evidence="4" id="KW-0663">Pyridoxal phosphate</keyword>
<dbReference type="RefSeq" id="WP_246386636.1">
    <property type="nucleotide sequence ID" value="NZ_BAQP01000032.1"/>
</dbReference>
<evidence type="ECO:0000259" key="5">
    <source>
        <dbReference type="Pfam" id="PF00155"/>
    </source>
</evidence>
<dbReference type="PANTHER" id="PTHR42790:SF19">
    <property type="entry name" value="KYNURENINE_ALPHA-AMINOADIPATE AMINOTRANSFERASE, MITOCHONDRIAL"/>
    <property type="match status" value="1"/>
</dbReference>
<evidence type="ECO:0000256" key="2">
    <source>
        <dbReference type="ARBA" id="ARBA00022576"/>
    </source>
</evidence>
<comment type="cofactor">
    <cofactor evidence="1">
        <name>pyridoxal 5'-phosphate</name>
        <dbReference type="ChEBI" id="CHEBI:597326"/>
    </cofactor>
</comment>
<gene>
    <name evidence="6" type="ORF">AA12717_0781</name>
</gene>
<keyword evidence="7" id="KW-1185">Reference proteome</keyword>
<dbReference type="Pfam" id="PF00155">
    <property type="entry name" value="Aminotran_1_2"/>
    <property type="match status" value="1"/>
</dbReference>
<comment type="caution">
    <text evidence="6">The sequence shown here is derived from an EMBL/GenBank/DDBJ whole genome shotgun (WGS) entry which is preliminary data.</text>
</comment>
<protein>
    <recommendedName>
        <fullName evidence="5">Aminotransferase class I/classII large domain-containing protein</fullName>
    </recommendedName>
</protein>
<dbReference type="Gene3D" id="3.90.1150.10">
    <property type="entry name" value="Aspartate Aminotransferase, domain 1"/>
    <property type="match status" value="1"/>
</dbReference>
<evidence type="ECO:0000313" key="6">
    <source>
        <dbReference type="EMBL" id="GBQ21132.1"/>
    </source>
</evidence>
<sequence length="129" mass="14388">MQVATSFGGPSPVATEMIAMILEGGGYRRHMQEVRRRLERSRKMVLGRLDALGIHPWIVPKGGFYLWCRLPDGQDSTDIALKSMADRIIHAPGNVFSASRSAASFMRFNVTHCADERVFHSLARIMALS</sequence>
<dbReference type="PANTHER" id="PTHR42790">
    <property type="entry name" value="AMINOTRANSFERASE"/>
    <property type="match status" value="1"/>
</dbReference>
<reference evidence="6" key="1">
    <citation type="submission" date="2013-04" db="EMBL/GenBank/DDBJ databases">
        <title>The genome sequencing project of 58 acetic acid bacteria.</title>
        <authorList>
            <person name="Okamoto-Kainuma A."/>
            <person name="Ishikawa M."/>
            <person name="Umino S."/>
            <person name="Koizumi Y."/>
            <person name="Shiwa Y."/>
            <person name="Yoshikawa H."/>
            <person name="Matsutani M."/>
            <person name="Matsushita K."/>
        </authorList>
    </citation>
    <scope>NUCLEOTIDE SEQUENCE</scope>
    <source>
        <strain evidence="6">DSM 12717</strain>
    </source>
</reference>